<name>A0A6G0W0N7_APHCR</name>
<evidence type="ECO:0000313" key="1">
    <source>
        <dbReference type="EMBL" id="KAF0717191.1"/>
    </source>
</evidence>
<proteinExistence type="predicted"/>
<dbReference type="Proteomes" id="UP000478052">
    <property type="component" value="Unassembled WGS sequence"/>
</dbReference>
<comment type="caution">
    <text evidence="1">The sequence shown here is derived from an EMBL/GenBank/DDBJ whole genome shotgun (WGS) entry which is preliminary data.</text>
</comment>
<sequence>MITLTEKEEKGFQIAKVCKICLLSIEENELYKVRDHCHITKVAPRFSTKFVDKFRFIASSLSELAENLFEGKSRFRETLKLFSMNILIVGVN</sequence>
<dbReference type="AlphaFoldDB" id="A0A6G0W0N7"/>
<dbReference type="EMBL" id="VUJU01009858">
    <property type="protein sequence ID" value="KAF0717191.1"/>
    <property type="molecule type" value="Genomic_DNA"/>
</dbReference>
<evidence type="ECO:0000313" key="2">
    <source>
        <dbReference type="Proteomes" id="UP000478052"/>
    </source>
</evidence>
<accession>A0A6G0W0N7</accession>
<dbReference type="OrthoDB" id="6619487at2759"/>
<protein>
    <submittedName>
        <fullName evidence="1">Uncharacterized protein</fullName>
    </submittedName>
</protein>
<keyword evidence="2" id="KW-1185">Reference proteome</keyword>
<gene>
    <name evidence="1" type="ORF">FWK35_00033638</name>
</gene>
<reference evidence="1 2" key="1">
    <citation type="submission" date="2019-08" db="EMBL/GenBank/DDBJ databases">
        <title>Whole genome of Aphis craccivora.</title>
        <authorList>
            <person name="Voronova N.V."/>
            <person name="Shulinski R.S."/>
            <person name="Bandarenka Y.V."/>
            <person name="Zhorov D.G."/>
            <person name="Warner D."/>
        </authorList>
    </citation>
    <scope>NUCLEOTIDE SEQUENCE [LARGE SCALE GENOMIC DNA]</scope>
    <source>
        <strain evidence="1">180601</strain>
        <tissue evidence="1">Whole Body</tissue>
    </source>
</reference>
<organism evidence="1 2">
    <name type="scientific">Aphis craccivora</name>
    <name type="common">Cowpea aphid</name>
    <dbReference type="NCBI Taxonomy" id="307492"/>
    <lineage>
        <taxon>Eukaryota</taxon>
        <taxon>Metazoa</taxon>
        <taxon>Ecdysozoa</taxon>
        <taxon>Arthropoda</taxon>
        <taxon>Hexapoda</taxon>
        <taxon>Insecta</taxon>
        <taxon>Pterygota</taxon>
        <taxon>Neoptera</taxon>
        <taxon>Paraneoptera</taxon>
        <taxon>Hemiptera</taxon>
        <taxon>Sternorrhyncha</taxon>
        <taxon>Aphidomorpha</taxon>
        <taxon>Aphidoidea</taxon>
        <taxon>Aphididae</taxon>
        <taxon>Aphidini</taxon>
        <taxon>Aphis</taxon>
        <taxon>Aphis</taxon>
    </lineage>
</organism>